<sequence>DEPFLNLNKEARELLWKKFFSLLEAHPVPVIIVTHFPEEVPSFPACRFYTLKGRPASLLKGRQSMDPGPIGVEKKAAGAAL</sequence>
<proteinExistence type="predicted"/>
<feature type="region of interest" description="Disordered" evidence="1">
    <location>
        <begin position="62"/>
        <end position="81"/>
    </location>
</feature>
<evidence type="ECO:0008006" key="3">
    <source>
        <dbReference type="Google" id="ProtNLM"/>
    </source>
</evidence>
<dbReference type="EMBL" id="BART01025827">
    <property type="protein sequence ID" value="GAG90638.1"/>
    <property type="molecule type" value="Genomic_DNA"/>
</dbReference>
<evidence type="ECO:0000256" key="1">
    <source>
        <dbReference type="SAM" id="MobiDB-lite"/>
    </source>
</evidence>
<dbReference type="AlphaFoldDB" id="X1C2I4"/>
<reference evidence="2" key="1">
    <citation type="journal article" date="2014" name="Front. Microbiol.">
        <title>High frequency of phylogenetically diverse reductive dehalogenase-homologous genes in deep subseafloor sedimentary metagenomes.</title>
        <authorList>
            <person name="Kawai M."/>
            <person name="Futagami T."/>
            <person name="Toyoda A."/>
            <person name="Takaki Y."/>
            <person name="Nishi S."/>
            <person name="Hori S."/>
            <person name="Arai W."/>
            <person name="Tsubouchi T."/>
            <person name="Morono Y."/>
            <person name="Uchiyama I."/>
            <person name="Ito T."/>
            <person name="Fujiyama A."/>
            <person name="Inagaki F."/>
            <person name="Takami H."/>
        </authorList>
    </citation>
    <scope>NUCLEOTIDE SEQUENCE</scope>
    <source>
        <strain evidence="2">Expedition CK06-06</strain>
    </source>
</reference>
<gene>
    <name evidence="2" type="ORF">S01H4_46251</name>
</gene>
<feature type="non-terminal residue" evidence="2">
    <location>
        <position position="1"/>
    </location>
</feature>
<protein>
    <recommendedName>
        <fullName evidence="3">ABC transporter domain-containing protein</fullName>
    </recommendedName>
</protein>
<comment type="caution">
    <text evidence="2">The sequence shown here is derived from an EMBL/GenBank/DDBJ whole genome shotgun (WGS) entry which is preliminary data.</text>
</comment>
<evidence type="ECO:0000313" key="2">
    <source>
        <dbReference type="EMBL" id="GAG90638.1"/>
    </source>
</evidence>
<feature type="compositionally biased region" description="Basic and acidic residues" evidence="1">
    <location>
        <begin position="72"/>
        <end position="81"/>
    </location>
</feature>
<name>X1C2I4_9ZZZZ</name>
<organism evidence="2">
    <name type="scientific">marine sediment metagenome</name>
    <dbReference type="NCBI Taxonomy" id="412755"/>
    <lineage>
        <taxon>unclassified sequences</taxon>
        <taxon>metagenomes</taxon>
        <taxon>ecological metagenomes</taxon>
    </lineage>
</organism>
<accession>X1C2I4</accession>